<dbReference type="OrthoDB" id="9873089at2"/>
<proteinExistence type="predicted"/>
<accession>A0A316WFL1</accession>
<dbReference type="RefSeq" id="WP_109624078.1">
    <property type="nucleotide sequence ID" value="NZ_PPEI02000014.1"/>
</dbReference>
<dbReference type="EMBL" id="PPEI02000014">
    <property type="protein sequence ID" value="PWN59163.1"/>
    <property type="molecule type" value="Genomic_DNA"/>
</dbReference>
<keyword evidence="2" id="KW-1185">Reference proteome</keyword>
<protein>
    <submittedName>
        <fullName evidence="1">Uncharacterized protein</fullName>
    </submittedName>
</protein>
<evidence type="ECO:0000313" key="1">
    <source>
        <dbReference type="EMBL" id="PWN59163.1"/>
    </source>
</evidence>
<sequence length="93" mass="11264">MAEYFTLEKIEQIAKKIFSPHNSKKIEVKLDTDLLTVRIFKKSILNGWFSLIEIKRFYQECEKYKLVSFLYSWEMTSLDLDNNEYIDVNFHLM</sequence>
<evidence type="ECO:0000313" key="2">
    <source>
        <dbReference type="Proteomes" id="UP000236182"/>
    </source>
</evidence>
<name>A0A316WFL1_9FLAO</name>
<dbReference type="AlphaFoldDB" id="A0A316WFL1"/>
<dbReference type="Proteomes" id="UP000236182">
    <property type="component" value="Unassembled WGS sequence"/>
</dbReference>
<comment type="caution">
    <text evidence="1">The sequence shown here is derived from an EMBL/GenBank/DDBJ whole genome shotgun (WGS) entry which is preliminary data.</text>
</comment>
<gene>
    <name evidence="1" type="ORF">C1638_021950</name>
</gene>
<reference evidence="1" key="1">
    <citation type="submission" date="2018-04" db="EMBL/GenBank/DDBJ databases">
        <title>Draft Genome Sequences of Chryseobacterium lactis NCTC11390T isolated from milk, Chryseobacterium oncorhynchi 701B-08T from rainbow trout, and Chryseobacterium viscerum 687B-08T from diseased fish.</title>
        <authorList>
            <person name="Jeong J.-J."/>
            <person name="Lee Y.J."/>
            <person name="Pathiraja D."/>
            <person name="Park B."/>
            <person name="Choi I.-G."/>
            <person name="Kim K.D."/>
        </authorList>
    </citation>
    <scope>NUCLEOTIDE SEQUENCE [LARGE SCALE GENOMIC DNA]</scope>
    <source>
        <strain evidence="1">701B-08</strain>
    </source>
</reference>
<organism evidence="1 2">
    <name type="scientific">Chryseobacterium oncorhynchi</name>
    <dbReference type="NCBI Taxonomy" id="741074"/>
    <lineage>
        <taxon>Bacteria</taxon>
        <taxon>Pseudomonadati</taxon>
        <taxon>Bacteroidota</taxon>
        <taxon>Flavobacteriia</taxon>
        <taxon>Flavobacteriales</taxon>
        <taxon>Weeksellaceae</taxon>
        <taxon>Chryseobacterium group</taxon>
        <taxon>Chryseobacterium</taxon>
    </lineage>
</organism>